<feature type="compositionally biased region" description="Basic and acidic residues" evidence="2">
    <location>
        <begin position="1"/>
        <end position="17"/>
    </location>
</feature>
<dbReference type="RefSeq" id="XP_044566257.1">
    <property type="nucleotide sequence ID" value="XM_044702695.1"/>
</dbReference>
<dbReference type="VEuPathDB" id="AmoebaDB:FDP41_012201"/>
<dbReference type="VEuPathDB" id="AmoebaDB:NfTy_038740"/>
<comment type="caution">
    <text evidence="4">The sequence shown here is derived from an EMBL/GenBank/DDBJ whole genome shotgun (WGS) entry which is preliminary data.</text>
</comment>
<evidence type="ECO:0000313" key="5">
    <source>
        <dbReference type="Proteomes" id="UP000444721"/>
    </source>
</evidence>
<dbReference type="EMBL" id="VFQX01000013">
    <property type="protein sequence ID" value="KAF0981544.1"/>
    <property type="molecule type" value="Genomic_DNA"/>
</dbReference>
<reference evidence="4 5" key="1">
    <citation type="journal article" date="2019" name="Sci. Rep.">
        <title>Nanopore sequencing improves the draft genome of the human pathogenic amoeba Naegleria fowleri.</title>
        <authorList>
            <person name="Liechti N."/>
            <person name="Schurch N."/>
            <person name="Bruggmann R."/>
            <person name="Wittwer M."/>
        </authorList>
    </citation>
    <scope>NUCLEOTIDE SEQUENCE [LARGE SCALE GENOMIC DNA]</scope>
    <source>
        <strain evidence="4 5">ATCC 30894</strain>
    </source>
</reference>
<evidence type="ECO:0000313" key="3">
    <source>
        <dbReference type="EMBL" id="KAF0981393.1"/>
    </source>
</evidence>
<evidence type="ECO:0000313" key="4">
    <source>
        <dbReference type="EMBL" id="KAF0981544.1"/>
    </source>
</evidence>
<proteinExistence type="predicted"/>
<evidence type="ECO:0000256" key="1">
    <source>
        <dbReference type="SAM" id="Coils"/>
    </source>
</evidence>
<feature type="coiled-coil region" evidence="1">
    <location>
        <begin position="405"/>
        <end position="432"/>
    </location>
</feature>
<feature type="region of interest" description="Disordered" evidence="2">
    <location>
        <begin position="493"/>
        <end position="527"/>
    </location>
</feature>
<dbReference type="Proteomes" id="UP000444721">
    <property type="component" value="Unassembled WGS sequence"/>
</dbReference>
<gene>
    <name evidence="4" type="ORF">FDP41_012201</name>
    <name evidence="3" type="ORF">FDP41_012503</name>
</gene>
<dbReference type="AlphaFoldDB" id="A0A6A5C502"/>
<feature type="coiled-coil region" evidence="1">
    <location>
        <begin position="119"/>
        <end position="237"/>
    </location>
</feature>
<keyword evidence="5" id="KW-1185">Reference proteome</keyword>
<organism evidence="4 5">
    <name type="scientific">Naegleria fowleri</name>
    <name type="common">Brain eating amoeba</name>
    <dbReference type="NCBI Taxonomy" id="5763"/>
    <lineage>
        <taxon>Eukaryota</taxon>
        <taxon>Discoba</taxon>
        <taxon>Heterolobosea</taxon>
        <taxon>Tetramitia</taxon>
        <taxon>Eutetramitia</taxon>
        <taxon>Vahlkampfiidae</taxon>
        <taxon>Naegleria</taxon>
    </lineage>
</organism>
<dbReference type="OMA" id="IFRERNV"/>
<evidence type="ECO:0000256" key="2">
    <source>
        <dbReference type="SAM" id="MobiDB-lite"/>
    </source>
</evidence>
<accession>A0A6A5C502</accession>
<dbReference type="VEuPathDB" id="AmoebaDB:NF0045960"/>
<dbReference type="OrthoDB" id="2441647at2759"/>
<name>A0A6A5C502_NAEFO</name>
<dbReference type="GeneID" id="68119416"/>
<dbReference type="VEuPathDB" id="AmoebaDB:FDP41_012503"/>
<feature type="region of interest" description="Disordered" evidence="2">
    <location>
        <begin position="1"/>
        <end position="22"/>
    </location>
</feature>
<dbReference type="EMBL" id="VFQX01000014">
    <property type="protein sequence ID" value="KAF0981393.1"/>
    <property type="molecule type" value="Genomic_DNA"/>
</dbReference>
<protein>
    <submittedName>
        <fullName evidence="4">Uncharacterized protein</fullName>
    </submittedName>
</protein>
<feature type="compositionally biased region" description="Basic residues" evidence="2">
    <location>
        <begin position="518"/>
        <end position="527"/>
    </location>
</feature>
<sequence>MMISKEENGGVEERQGRSGEQGLLITETTSSEIYQQQQQHNTSRMDSTNHGEILPKTLSSSRCINGYLPPLEQMISNVQWSDELKKYNHHLSCGLIVDNLVSKMHQAKEKITVQFSSELSKIRAKLKQTEHERDHELEQKNNALEQIQKLENIVLDLQAQLEHSKKENHLLKESNKTLKAKETTYLLEIENLKEKMIASSLVFKDMKEENSIMKNDIDVLKLEVQKLQSEKQVLSRELDIQLYRHNLNTGETFDKRVLNIDKGCGITSREKEMELDLLIYRKRLENLTPTFDLVMELAIEHFECFEEIMHVMETLIEKKDERLLLSMVVRNKKFSLFQNLQKDMPEHVQNFVSSLHKEYDRLTQYNSDDEEFETAYNAKEKMCNRILRRKKKDTDVFKHKVGMIISRLKERQLKCENEMEKLRLNVRDLLHQSTPEEYSNATKYYEELKNSIPPYSVLMKDDNHVTESKTVLQYHEQKILSYGEYLTNLQARLSHTKSPSSPPKSLAISHFQKDSGKKHSKHHWSKE</sequence>
<keyword evidence="1" id="KW-0175">Coiled coil</keyword>